<dbReference type="SUPFAM" id="SSF47384">
    <property type="entry name" value="Homodimeric domain of signal transducing histidine kinase"/>
    <property type="match status" value="1"/>
</dbReference>
<dbReference type="GO" id="GO:0005524">
    <property type="term" value="F:ATP binding"/>
    <property type="evidence" value="ECO:0007669"/>
    <property type="project" value="UniProtKB-KW"/>
</dbReference>
<evidence type="ECO:0000313" key="12">
    <source>
        <dbReference type="EMBL" id="KFE68919.1"/>
    </source>
</evidence>
<dbReference type="InterPro" id="IPR005467">
    <property type="entry name" value="His_kinase_dom"/>
</dbReference>
<dbReference type="CDD" id="cd00156">
    <property type="entry name" value="REC"/>
    <property type="match status" value="1"/>
</dbReference>
<evidence type="ECO:0000256" key="7">
    <source>
        <dbReference type="ARBA" id="ARBA00022840"/>
    </source>
</evidence>
<keyword evidence="5" id="KW-0547">Nucleotide-binding</keyword>
<keyword evidence="7" id="KW-0067">ATP-binding</keyword>
<keyword evidence="4" id="KW-0808">Transferase</keyword>
<dbReference type="InterPro" id="IPR003594">
    <property type="entry name" value="HATPase_dom"/>
</dbReference>
<comment type="caution">
    <text evidence="12">The sequence shown here is derived from an EMBL/GenBank/DDBJ whole genome shotgun (WGS) entry which is preliminary data.</text>
</comment>
<sequence length="379" mass="41670">MGGGQPLRLLLIEDSEDDELLLLSELRSCGYEPSLTRVESLEEIERALNEGPWDAIISDYVLPGFNGLAALPLVKERGLDLPFLIVSGAVGEDTAVEAMKSGVHDFLFKDRLARLGPALARELREAEVRAERRRMQERLLLSDRLAALGLLAAGVAHEINNPLSSLMMNLDFTLNSARERSLQEDDVQALRNASECAQHIQEIIRDIKVFARPEAQPLGPTDLHRVLDSALRMAWNQVFPRAQLIKDYGEASTVHGSEARLAQIFLNLVINAAQALPEGSSHEHAIHVVTRRSLPDTVRVEIRDTGPGIPAELHERIFEPFFTTKPLGEGTGLGLFICRRLVTEMGGRIGVESQPGQGTRFWVHLRAAATPSPAQSASA</sequence>
<protein>
    <recommendedName>
        <fullName evidence="2">histidine kinase</fullName>
        <ecNumber evidence="2">2.7.13.3</ecNumber>
    </recommendedName>
</protein>
<dbReference type="EC" id="2.7.13.3" evidence="2"/>
<dbReference type="SMART" id="SM00448">
    <property type="entry name" value="REC"/>
    <property type="match status" value="1"/>
</dbReference>
<dbReference type="STRING" id="394096.DB31_6821"/>
<organism evidence="12 13">
    <name type="scientific">Hyalangium minutum</name>
    <dbReference type="NCBI Taxonomy" id="394096"/>
    <lineage>
        <taxon>Bacteria</taxon>
        <taxon>Pseudomonadati</taxon>
        <taxon>Myxococcota</taxon>
        <taxon>Myxococcia</taxon>
        <taxon>Myxococcales</taxon>
        <taxon>Cystobacterineae</taxon>
        <taxon>Archangiaceae</taxon>
        <taxon>Hyalangium</taxon>
    </lineage>
</organism>
<evidence type="ECO:0000256" key="8">
    <source>
        <dbReference type="ARBA" id="ARBA00023012"/>
    </source>
</evidence>
<evidence type="ECO:0000256" key="2">
    <source>
        <dbReference type="ARBA" id="ARBA00012438"/>
    </source>
</evidence>
<dbReference type="Gene3D" id="3.40.50.2300">
    <property type="match status" value="1"/>
</dbReference>
<evidence type="ECO:0000259" key="10">
    <source>
        <dbReference type="PROSITE" id="PS50109"/>
    </source>
</evidence>
<dbReference type="SMART" id="SM00388">
    <property type="entry name" value="HisKA"/>
    <property type="match status" value="1"/>
</dbReference>
<dbReference type="InterPro" id="IPR003661">
    <property type="entry name" value="HisK_dim/P_dom"/>
</dbReference>
<evidence type="ECO:0000256" key="6">
    <source>
        <dbReference type="ARBA" id="ARBA00022777"/>
    </source>
</evidence>
<reference evidence="12 13" key="1">
    <citation type="submission" date="2014-04" db="EMBL/GenBank/DDBJ databases">
        <title>Genome assembly of Hyalangium minutum DSM 14724.</title>
        <authorList>
            <person name="Sharma G."/>
            <person name="Subramanian S."/>
        </authorList>
    </citation>
    <scope>NUCLEOTIDE SEQUENCE [LARGE SCALE GENOMIC DNA]</scope>
    <source>
        <strain evidence="12 13">DSM 14724</strain>
    </source>
</reference>
<evidence type="ECO:0000259" key="11">
    <source>
        <dbReference type="PROSITE" id="PS50110"/>
    </source>
</evidence>
<dbReference type="PRINTS" id="PR00344">
    <property type="entry name" value="BCTRLSENSOR"/>
</dbReference>
<dbReference type="Pfam" id="PF02518">
    <property type="entry name" value="HATPase_c"/>
    <property type="match status" value="1"/>
</dbReference>
<keyword evidence="3 9" id="KW-0597">Phosphoprotein</keyword>
<dbReference type="Proteomes" id="UP000028725">
    <property type="component" value="Unassembled WGS sequence"/>
</dbReference>
<proteinExistence type="predicted"/>
<comment type="catalytic activity">
    <reaction evidence="1">
        <text>ATP + protein L-histidine = ADP + protein N-phospho-L-histidine.</text>
        <dbReference type="EC" id="2.7.13.3"/>
    </reaction>
</comment>
<accession>A0A085WMK6</accession>
<dbReference type="AlphaFoldDB" id="A0A085WMK6"/>
<dbReference type="SMART" id="SM00387">
    <property type="entry name" value="HATPase_c"/>
    <property type="match status" value="1"/>
</dbReference>
<dbReference type="PANTHER" id="PTHR43065:SF10">
    <property type="entry name" value="PEROXIDE STRESS-ACTIVATED HISTIDINE KINASE MAK3"/>
    <property type="match status" value="1"/>
</dbReference>
<dbReference type="PROSITE" id="PS50109">
    <property type="entry name" value="HIS_KIN"/>
    <property type="match status" value="1"/>
</dbReference>
<feature type="domain" description="Histidine kinase" evidence="10">
    <location>
        <begin position="154"/>
        <end position="369"/>
    </location>
</feature>
<gene>
    <name evidence="12" type="ORF">DB31_6821</name>
</gene>
<evidence type="ECO:0000313" key="13">
    <source>
        <dbReference type="Proteomes" id="UP000028725"/>
    </source>
</evidence>
<dbReference type="Pfam" id="PF00512">
    <property type="entry name" value="HisKA"/>
    <property type="match status" value="1"/>
</dbReference>
<dbReference type="InterPro" id="IPR011006">
    <property type="entry name" value="CheY-like_superfamily"/>
</dbReference>
<dbReference type="InterPro" id="IPR004358">
    <property type="entry name" value="Sig_transdc_His_kin-like_C"/>
</dbReference>
<dbReference type="PANTHER" id="PTHR43065">
    <property type="entry name" value="SENSOR HISTIDINE KINASE"/>
    <property type="match status" value="1"/>
</dbReference>
<evidence type="ECO:0000256" key="4">
    <source>
        <dbReference type="ARBA" id="ARBA00022679"/>
    </source>
</evidence>
<dbReference type="InterPro" id="IPR036890">
    <property type="entry name" value="HATPase_C_sf"/>
</dbReference>
<feature type="modified residue" description="4-aspartylphosphate" evidence="9">
    <location>
        <position position="59"/>
    </location>
</feature>
<dbReference type="InterPro" id="IPR001789">
    <property type="entry name" value="Sig_transdc_resp-reg_receiver"/>
</dbReference>
<name>A0A085WMK6_9BACT</name>
<keyword evidence="6" id="KW-0418">Kinase</keyword>
<dbReference type="OrthoDB" id="5485806at2"/>
<dbReference type="RefSeq" id="WP_044187514.1">
    <property type="nucleotide sequence ID" value="NZ_JMCB01000005.1"/>
</dbReference>
<dbReference type="PROSITE" id="PS50110">
    <property type="entry name" value="RESPONSE_REGULATORY"/>
    <property type="match status" value="1"/>
</dbReference>
<dbReference type="SUPFAM" id="SSF52172">
    <property type="entry name" value="CheY-like"/>
    <property type="match status" value="1"/>
</dbReference>
<evidence type="ECO:0000256" key="3">
    <source>
        <dbReference type="ARBA" id="ARBA00022553"/>
    </source>
</evidence>
<keyword evidence="13" id="KW-1185">Reference proteome</keyword>
<dbReference type="Pfam" id="PF00072">
    <property type="entry name" value="Response_reg"/>
    <property type="match status" value="1"/>
</dbReference>
<dbReference type="Gene3D" id="3.30.565.10">
    <property type="entry name" value="Histidine kinase-like ATPase, C-terminal domain"/>
    <property type="match status" value="1"/>
</dbReference>
<dbReference type="EMBL" id="JMCB01000005">
    <property type="protein sequence ID" value="KFE68919.1"/>
    <property type="molecule type" value="Genomic_DNA"/>
</dbReference>
<dbReference type="PATRIC" id="fig|394096.3.peg.2865"/>
<keyword evidence="8" id="KW-0902">Two-component regulatory system</keyword>
<dbReference type="CDD" id="cd00075">
    <property type="entry name" value="HATPase"/>
    <property type="match status" value="1"/>
</dbReference>
<dbReference type="InterPro" id="IPR036097">
    <property type="entry name" value="HisK_dim/P_sf"/>
</dbReference>
<evidence type="ECO:0000256" key="5">
    <source>
        <dbReference type="ARBA" id="ARBA00022741"/>
    </source>
</evidence>
<dbReference type="Gene3D" id="1.10.287.130">
    <property type="match status" value="1"/>
</dbReference>
<dbReference type="GO" id="GO:0000155">
    <property type="term" value="F:phosphorelay sensor kinase activity"/>
    <property type="evidence" value="ECO:0007669"/>
    <property type="project" value="InterPro"/>
</dbReference>
<evidence type="ECO:0000256" key="9">
    <source>
        <dbReference type="PROSITE-ProRule" id="PRU00169"/>
    </source>
</evidence>
<dbReference type="SUPFAM" id="SSF55874">
    <property type="entry name" value="ATPase domain of HSP90 chaperone/DNA topoisomerase II/histidine kinase"/>
    <property type="match status" value="1"/>
</dbReference>
<dbReference type="CDD" id="cd00082">
    <property type="entry name" value="HisKA"/>
    <property type="match status" value="1"/>
</dbReference>
<feature type="domain" description="Response regulatory" evidence="11">
    <location>
        <begin position="8"/>
        <end position="124"/>
    </location>
</feature>
<evidence type="ECO:0000256" key="1">
    <source>
        <dbReference type="ARBA" id="ARBA00000085"/>
    </source>
</evidence>